<dbReference type="PANTHER" id="PTHR21451">
    <property type="entry name" value="HISTONE H3 METHYLTRANSFERASE"/>
    <property type="match status" value="1"/>
</dbReference>
<organism evidence="8">
    <name type="scientific">Aureococcus anophagefferens</name>
    <name type="common">Harmful bloom alga</name>
    <dbReference type="NCBI Taxonomy" id="44056"/>
    <lineage>
        <taxon>Eukaryota</taxon>
        <taxon>Sar</taxon>
        <taxon>Stramenopiles</taxon>
        <taxon>Ochrophyta</taxon>
        <taxon>Pelagophyceae</taxon>
        <taxon>Pelagomonadales</taxon>
        <taxon>Pelagomonadaceae</taxon>
        <taxon>Aureococcus</taxon>
    </lineage>
</organism>
<dbReference type="Proteomes" id="UP000002729">
    <property type="component" value="Unassembled WGS sequence"/>
</dbReference>
<dbReference type="EMBL" id="GL833154">
    <property type="protein sequence ID" value="EGB04196.1"/>
    <property type="molecule type" value="Genomic_DNA"/>
</dbReference>
<dbReference type="PANTHER" id="PTHR21451:SF19">
    <property type="entry name" value="ACTIVATED IN BLOCKED UNFOLDED PROTEIN RESPONSE"/>
    <property type="match status" value="1"/>
</dbReference>
<dbReference type="InParanoid" id="F0YKW3"/>
<evidence type="ECO:0000256" key="2">
    <source>
        <dbReference type="ARBA" id="ARBA00020987"/>
    </source>
</evidence>
<dbReference type="GO" id="GO:0051726">
    <property type="term" value="P:regulation of cell cycle"/>
    <property type="evidence" value="ECO:0007669"/>
    <property type="project" value="InterPro"/>
</dbReference>
<dbReference type="AlphaFoldDB" id="F0YKW3"/>
<evidence type="ECO:0000256" key="3">
    <source>
        <dbReference type="ARBA" id="ARBA00022853"/>
    </source>
</evidence>
<dbReference type="Gene3D" id="3.40.50.150">
    <property type="entry name" value="Vaccinia Virus protein VP39"/>
    <property type="match status" value="1"/>
</dbReference>
<dbReference type="KEGG" id="aaf:AURANDRAFT_72560"/>
<evidence type="ECO:0000256" key="1">
    <source>
        <dbReference type="ARBA" id="ARBA00012190"/>
    </source>
</evidence>
<keyword evidence="8" id="KW-1185">Reference proteome</keyword>
<proteinExistence type="predicted"/>
<feature type="domain" description="DOT1" evidence="6">
    <location>
        <begin position="99"/>
        <end position="250"/>
    </location>
</feature>
<evidence type="ECO:0000313" key="8">
    <source>
        <dbReference type="Proteomes" id="UP000002729"/>
    </source>
</evidence>
<dbReference type="eggNOG" id="ENOG502S1KF">
    <property type="taxonomic scope" value="Eukaryota"/>
</dbReference>
<dbReference type="EC" id="2.1.1.360" evidence="1"/>
<reference evidence="7 8" key="1">
    <citation type="journal article" date="2011" name="Proc. Natl. Acad. Sci. U.S.A.">
        <title>Niche of harmful alga Aureococcus anophagefferens revealed through ecogenomics.</title>
        <authorList>
            <person name="Gobler C.J."/>
            <person name="Berry D.L."/>
            <person name="Dyhrman S.T."/>
            <person name="Wilhelm S.W."/>
            <person name="Salamov A."/>
            <person name="Lobanov A.V."/>
            <person name="Zhang Y."/>
            <person name="Collier J.L."/>
            <person name="Wurch L.L."/>
            <person name="Kustka A.B."/>
            <person name="Dill B.D."/>
            <person name="Shah M."/>
            <person name="VerBerkmoes N.C."/>
            <person name="Kuo A."/>
            <person name="Terry A."/>
            <person name="Pangilinan J."/>
            <person name="Lindquist E.A."/>
            <person name="Lucas S."/>
            <person name="Paulsen I.T."/>
            <person name="Hattenrath-Lehmann T.K."/>
            <person name="Talmage S.C."/>
            <person name="Walker E.A."/>
            <person name="Koch F."/>
            <person name="Burson A.M."/>
            <person name="Marcoval M.A."/>
            <person name="Tang Y.Z."/>
            <person name="Lecleir G.R."/>
            <person name="Coyne K.J."/>
            <person name="Berg G.M."/>
            <person name="Bertrand E.M."/>
            <person name="Saito M.A."/>
            <person name="Gladyshev V.N."/>
            <person name="Grigoriev I.V."/>
        </authorList>
    </citation>
    <scope>NUCLEOTIDE SEQUENCE [LARGE SCALE GENOMIC DNA]</scope>
    <source>
        <strain evidence="8">CCMP 1984</strain>
    </source>
</reference>
<dbReference type="InterPro" id="IPR030445">
    <property type="entry name" value="H3-K79_meTrfase"/>
</dbReference>
<dbReference type="SUPFAM" id="SSF53335">
    <property type="entry name" value="S-adenosyl-L-methionine-dependent methyltransferases"/>
    <property type="match status" value="1"/>
</dbReference>
<dbReference type="InterPro" id="IPR029063">
    <property type="entry name" value="SAM-dependent_MTases_sf"/>
</dbReference>
<dbReference type="InterPro" id="IPR025789">
    <property type="entry name" value="DOT1_dom"/>
</dbReference>
<dbReference type="RefSeq" id="XP_009041049.1">
    <property type="nucleotide sequence ID" value="XM_009042801.1"/>
</dbReference>
<dbReference type="GeneID" id="20228767"/>
<accession>F0YKW3</accession>
<dbReference type="OrthoDB" id="443402at2759"/>
<dbReference type="Pfam" id="PF08123">
    <property type="entry name" value="DOT1"/>
    <property type="match status" value="1"/>
</dbReference>
<comment type="catalytic activity">
    <reaction evidence="5">
        <text>L-lysyl(79)-[histone H3] + 3 S-adenosyl-L-methionine = N(6),N(6),N(6)-trimethyl-L-lysyl(79)-[histone H3] + 3 S-adenosyl-L-homocysteine + 3 H(+)</text>
        <dbReference type="Rhea" id="RHEA:60328"/>
        <dbReference type="Rhea" id="RHEA-COMP:15549"/>
        <dbReference type="Rhea" id="RHEA-COMP:15552"/>
        <dbReference type="ChEBI" id="CHEBI:15378"/>
        <dbReference type="ChEBI" id="CHEBI:29969"/>
        <dbReference type="ChEBI" id="CHEBI:57856"/>
        <dbReference type="ChEBI" id="CHEBI:59789"/>
        <dbReference type="ChEBI" id="CHEBI:61961"/>
        <dbReference type="EC" id="2.1.1.360"/>
    </reaction>
</comment>
<protein>
    <recommendedName>
        <fullName evidence="2">Histone-lysine N-methyltransferase, H3 lysine-79 specific</fullName>
        <ecNumber evidence="1">2.1.1.360</ecNumber>
    </recommendedName>
    <alternativeName>
        <fullName evidence="4">Histone H3-K79 methyltransferase</fullName>
    </alternativeName>
</protein>
<keyword evidence="3" id="KW-0156">Chromatin regulator</keyword>
<sequence length="476" mass="53839">MDTSDLARLQLRSSLLAERCLITKNAHALLKEAILRRDGRLLMIMCRLDSLDSFVNAVQGFVEGDAHALFLELFKVCPLEMAKSLSKSERESNKLDDKKSLIYGEIDFQYFARVMRKLRPLGSFKFYDLGSGSSRALFVARLLCDFEICCGVEILESLHYAADSVVRSFKLKFLHLLDTNSPQEVRLKCASFLSTDWSDGDVVFANSTCFEDDLVANLAEQAERLKPGALFITFTKALGSDAFEILERKRYRMSKSSCVPTNYCWGPATVFIQVRKNYDMTLNLQSYLNEMVDDISYSDEDRVGGLSKDTNEVLGGYDSEDIVSNSNWRGLIRKVDFSHFDTLTIRETSVLTRITCSLLPSYIILTSLTVCLRGTVPESTRVAFLRAIALAKYEPCAEWMVDCMVFGFDGWKKNTPPWTSRTKCFRGPSRRGSPANYEQLSDFGVVVPERNLRNFMLGEWLSVLFGEPSGYTLKLG</sequence>
<name>F0YKW3_AURAN</name>
<evidence type="ECO:0000259" key="6">
    <source>
        <dbReference type="Pfam" id="PF08123"/>
    </source>
</evidence>
<evidence type="ECO:0000313" key="7">
    <source>
        <dbReference type="EMBL" id="EGB04196.1"/>
    </source>
</evidence>
<evidence type="ECO:0000256" key="4">
    <source>
        <dbReference type="ARBA" id="ARBA00029821"/>
    </source>
</evidence>
<evidence type="ECO:0000256" key="5">
    <source>
        <dbReference type="ARBA" id="ARBA00047770"/>
    </source>
</evidence>
<gene>
    <name evidence="7" type="ORF">AURANDRAFT_72560</name>
</gene>
<dbReference type="GO" id="GO:0140956">
    <property type="term" value="F:histone H3K79 trimethyltransferase activity"/>
    <property type="evidence" value="ECO:0007669"/>
    <property type="project" value="UniProtKB-EC"/>
</dbReference>